<dbReference type="Pfam" id="PF07885">
    <property type="entry name" value="Ion_trans_2"/>
    <property type="match status" value="1"/>
</dbReference>
<reference evidence="10" key="1">
    <citation type="submission" date="2019-05" db="EMBL/GenBank/DDBJ databases">
        <authorList>
            <person name="Naeem R."/>
            <person name="Antony C."/>
            <person name="Guan Q."/>
        </authorList>
    </citation>
    <scope>NUCLEOTIDE SEQUENCE</scope>
    <source>
        <strain evidence="10">2</strain>
    </source>
</reference>
<dbReference type="Gene3D" id="1.20.5.110">
    <property type="match status" value="1"/>
</dbReference>
<feature type="domain" description="Potassium channel" evidence="9">
    <location>
        <begin position="135"/>
        <end position="213"/>
    </location>
</feature>
<keyword evidence="2" id="KW-0813">Transport</keyword>
<keyword evidence="4 8" id="KW-1133">Transmembrane helix</keyword>
<evidence type="ECO:0000256" key="2">
    <source>
        <dbReference type="ARBA" id="ARBA00022448"/>
    </source>
</evidence>
<feature type="transmembrane region" description="Helical" evidence="8">
    <location>
        <begin position="26"/>
        <end position="45"/>
    </location>
</feature>
<dbReference type="GO" id="GO:0008076">
    <property type="term" value="C:voltage-gated potassium channel complex"/>
    <property type="evidence" value="ECO:0007669"/>
    <property type="project" value="InterPro"/>
</dbReference>
<dbReference type="AlphaFoldDB" id="A0A653EJC0"/>
<keyword evidence="5" id="KW-0406">Ion transport</keyword>
<evidence type="ECO:0000256" key="4">
    <source>
        <dbReference type="ARBA" id="ARBA00022989"/>
    </source>
</evidence>
<keyword evidence="6 8" id="KW-0472">Membrane</keyword>
<evidence type="ECO:0000313" key="10">
    <source>
        <dbReference type="EMBL" id="VTO97613.1"/>
    </source>
</evidence>
<evidence type="ECO:0000256" key="3">
    <source>
        <dbReference type="ARBA" id="ARBA00022692"/>
    </source>
</evidence>
<name>A0A653EJC0_9MYCO</name>
<evidence type="ECO:0000256" key="1">
    <source>
        <dbReference type="ARBA" id="ARBA00004141"/>
    </source>
</evidence>
<dbReference type="InterPro" id="IPR028325">
    <property type="entry name" value="VG_K_chnl"/>
</dbReference>
<dbReference type="EMBL" id="LR589080">
    <property type="protein sequence ID" value="VTO97613.1"/>
    <property type="molecule type" value="Genomic_DNA"/>
</dbReference>
<feature type="transmembrane region" description="Helical" evidence="8">
    <location>
        <begin position="126"/>
        <end position="146"/>
    </location>
</feature>
<evidence type="ECO:0000256" key="5">
    <source>
        <dbReference type="ARBA" id="ARBA00023065"/>
    </source>
</evidence>
<evidence type="ECO:0000256" key="7">
    <source>
        <dbReference type="ARBA" id="ARBA00023303"/>
    </source>
</evidence>
<dbReference type="Gene3D" id="1.10.287.70">
    <property type="match status" value="1"/>
</dbReference>
<evidence type="ECO:0000256" key="8">
    <source>
        <dbReference type="SAM" id="Phobius"/>
    </source>
</evidence>
<keyword evidence="7 10" id="KW-0407">Ion channel</keyword>
<dbReference type="InterPro" id="IPR013099">
    <property type="entry name" value="K_chnl_dom"/>
</dbReference>
<dbReference type="GO" id="GO:0001508">
    <property type="term" value="P:action potential"/>
    <property type="evidence" value="ECO:0007669"/>
    <property type="project" value="TreeGrafter"/>
</dbReference>
<keyword evidence="3 8" id="KW-0812">Transmembrane</keyword>
<proteinExistence type="predicted"/>
<feature type="transmembrane region" description="Helical" evidence="8">
    <location>
        <begin position="188"/>
        <end position="213"/>
    </location>
</feature>
<dbReference type="GO" id="GO:0005249">
    <property type="term" value="F:voltage-gated potassium channel activity"/>
    <property type="evidence" value="ECO:0007669"/>
    <property type="project" value="InterPro"/>
</dbReference>
<organism evidence="10">
    <name type="scientific">Mycobacterium riyadhense</name>
    <dbReference type="NCBI Taxonomy" id="486698"/>
    <lineage>
        <taxon>Bacteria</taxon>
        <taxon>Bacillati</taxon>
        <taxon>Actinomycetota</taxon>
        <taxon>Actinomycetes</taxon>
        <taxon>Mycobacteriales</taxon>
        <taxon>Mycobacteriaceae</taxon>
        <taxon>Mycobacterium</taxon>
    </lineage>
</organism>
<protein>
    <submittedName>
        <fullName evidence="10">pH-gated potassium channel KcsA</fullName>
    </submittedName>
</protein>
<dbReference type="PANTHER" id="PTHR11537">
    <property type="entry name" value="VOLTAGE-GATED POTASSIUM CHANNEL"/>
    <property type="match status" value="1"/>
</dbReference>
<dbReference type="SUPFAM" id="SSF81324">
    <property type="entry name" value="Voltage-gated potassium channels"/>
    <property type="match status" value="1"/>
</dbReference>
<sequence length="249" mass="27839">MAVEALRSSRVTKPTKEQLWEQRTEWPLAAVAVAFLAMYSVQVLTRPHGEEARILWMASWIAWSLFAIDYFVRLSLAADRRQWFRLHLFDLLIVALPLMRPLRLLRLVVLVGVLQKAVGNAVRGRILTYTIAAVVLLIYVASLAILDTERDQPGATINTFGQAVWWSITTVTTIGYGHLYPITVTGRVIAVLLMIGGITLVGVVTASLASWIVQRVAETGTENQAATAAHIDELRCEIRRLADELRQRP</sequence>
<feature type="transmembrane region" description="Helical" evidence="8">
    <location>
        <begin position="54"/>
        <end position="72"/>
    </location>
</feature>
<comment type="subcellular location">
    <subcellularLocation>
        <location evidence="1">Membrane</location>
        <topology evidence="1">Multi-pass membrane protein</topology>
    </subcellularLocation>
</comment>
<gene>
    <name evidence="10" type="primary">kcsA</name>
    <name evidence="10" type="ORF">BIN_B_02161</name>
</gene>
<dbReference type="PANTHER" id="PTHR11537:SF254">
    <property type="entry name" value="POTASSIUM VOLTAGE-GATED CHANNEL PROTEIN SHAB"/>
    <property type="match status" value="1"/>
</dbReference>
<evidence type="ECO:0000259" key="9">
    <source>
        <dbReference type="Pfam" id="PF07885"/>
    </source>
</evidence>
<evidence type="ECO:0000256" key="6">
    <source>
        <dbReference type="ARBA" id="ARBA00023136"/>
    </source>
</evidence>
<accession>A0A653EJC0</accession>